<feature type="region of interest" description="Disordered" evidence="1">
    <location>
        <begin position="243"/>
        <end position="284"/>
    </location>
</feature>
<evidence type="ECO:0000313" key="4">
    <source>
        <dbReference type="Proteomes" id="UP000799429"/>
    </source>
</evidence>
<gene>
    <name evidence="3" type="ORF">M501DRAFT_1027889</name>
</gene>
<dbReference type="EMBL" id="MU006089">
    <property type="protein sequence ID" value="KAF2843037.1"/>
    <property type="molecule type" value="Genomic_DNA"/>
</dbReference>
<evidence type="ECO:0000259" key="2">
    <source>
        <dbReference type="Pfam" id="PF25534"/>
    </source>
</evidence>
<name>A0A9P4SJN3_9PEZI</name>
<protein>
    <recommendedName>
        <fullName evidence="2">DUF7918 domain-containing protein</fullName>
    </recommendedName>
</protein>
<evidence type="ECO:0000256" key="1">
    <source>
        <dbReference type="SAM" id="MobiDB-lite"/>
    </source>
</evidence>
<feature type="compositionally biased region" description="Acidic residues" evidence="1">
    <location>
        <begin position="250"/>
        <end position="284"/>
    </location>
</feature>
<dbReference type="InterPro" id="IPR057678">
    <property type="entry name" value="DUF7918"/>
</dbReference>
<dbReference type="AlphaFoldDB" id="A0A9P4SJN3"/>
<feature type="domain" description="DUF7918" evidence="2">
    <location>
        <begin position="8"/>
        <end position="155"/>
    </location>
</feature>
<dbReference type="Pfam" id="PF25534">
    <property type="entry name" value="DUF7918"/>
    <property type="match status" value="1"/>
</dbReference>
<accession>A0A9P4SJN3</accession>
<evidence type="ECO:0000313" key="3">
    <source>
        <dbReference type="EMBL" id="KAF2843037.1"/>
    </source>
</evidence>
<comment type="caution">
    <text evidence="3">The sequence shown here is derived from an EMBL/GenBank/DDBJ whole genome shotgun (WGS) entry which is preliminary data.</text>
</comment>
<reference evidence="3" key="1">
    <citation type="journal article" date="2020" name="Stud. Mycol.">
        <title>101 Dothideomycetes genomes: a test case for predicting lifestyles and emergence of pathogens.</title>
        <authorList>
            <person name="Haridas S."/>
            <person name="Albert R."/>
            <person name="Binder M."/>
            <person name="Bloem J."/>
            <person name="Labutti K."/>
            <person name="Salamov A."/>
            <person name="Andreopoulos B."/>
            <person name="Baker S."/>
            <person name="Barry K."/>
            <person name="Bills G."/>
            <person name="Bluhm B."/>
            <person name="Cannon C."/>
            <person name="Castanera R."/>
            <person name="Culley D."/>
            <person name="Daum C."/>
            <person name="Ezra D."/>
            <person name="Gonzalez J."/>
            <person name="Henrissat B."/>
            <person name="Kuo A."/>
            <person name="Liang C."/>
            <person name="Lipzen A."/>
            <person name="Lutzoni F."/>
            <person name="Magnuson J."/>
            <person name="Mondo S."/>
            <person name="Nolan M."/>
            <person name="Ohm R."/>
            <person name="Pangilinan J."/>
            <person name="Park H.-J."/>
            <person name="Ramirez L."/>
            <person name="Alfaro M."/>
            <person name="Sun H."/>
            <person name="Tritt A."/>
            <person name="Yoshinaga Y."/>
            <person name="Zwiers L.-H."/>
            <person name="Turgeon B."/>
            <person name="Goodwin S."/>
            <person name="Spatafora J."/>
            <person name="Crous P."/>
            <person name="Grigoriev I."/>
        </authorList>
    </citation>
    <scope>NUCLEOTIDE SEQUENCE</scope>
    <source>
        <strain evidence="3">CBS 101060</strain>
    </source>
</reference>
<sequence>MKCGQPYIEVQIIQPGTDLLLPEYSRTERRGPSSQQLSCYLEAIPAVKFRIRVIIDPLRIWGASDTLSLRLRIDNQVATDDRFMYQRKILAGQAASRVTWERVTILVGGEWKDVELEWGMVGGATVPSSSTSTAALPIGMHTGRITVDVYQGYFLTGSATPNDMVLPALITPGAPCGQLLRVRPVMSTMRSTTKPDPGQDFRMRGDKYQFTFHYGSAATLAALGVVVQRPLPGDLGQTLQTATELFGSGEVEEREKEEEGDEEDEEDDYDEEGEEMEVVDSIWD</sequence>
<organism evidence="3 4">
    <name type="scientific">Patellaria atrata CBS 101060</name>
    <dbReference type="NCBI Taxonomy" id="1346257"/>
    <lineage>
        <taxon>Eukaryota</taxon>
        <taxon>Fungi</taxon>
        <taxon>Dikarya</taxon>
        <taxon>Ascomycota</taxon>
        <taxon>Pezizomycotina</taxon>
        <taxon>Dothideomycetes</taxon>
        <taxon>Dothideomycetes incertae sedis</taxon>
        <taxon>Patellariales</taxon>
        <taxon>Patellariaceae</taxon>
        <taxon>Patellaria</taxon>
    </lineage>
</organism>
<proteinExistence type="predicted"/>
<dbReference type="Proteomes" id="UP000799429">
    <property type="component" value="Unassembled WGS sequence"/>
</dbReference>
<keyword evidence="4" id="KW-1185">Reference proteome</keyword>